<evidence type="ECO:0000256" key="8">
    <source>
        <dbReference type="ARBA" id="ARBA00022827"/>
    </source>
</evidence>
<evidence type="ECO:0000313" key="13">
    <source>
        <dbReference type="EMBL" id="TRX01019.1"/>
    </source>
</evidence>
<keyword evidence="7 12" id="KW-0479">Metal-binding</keyword>
<keyword evidence="5 12" id="KW-0285">Flavoprotein</keyword>
<keyword evidence="6 12" id="KW-0808">Transferase</keyword>
<evidence type="ECO:0000256" key="2">
    <source>
        <dbReference type="ARBA" id="ARBA00008282"/>
    </source>
</evidence>
<evidence type="ECO:0000256" key="3">
    <source>
        <dbReference type="ARBA" id="ARBA00011955"/>
    </source>
</evidence>
<evidence type="ECO:0000256" key="10">
    <source>
        <dbReference type="ARBA" id="ARBA00031306"/>
    </source>
</evidence>
<comment type="catalytic activity">
    <reaction evidence="11 12">
        <text>L-threonyl-[protein] + FAD = FMN-L-threonyl-[protein] + AMP + H(+)</text>
        <dbReference type="Rhea" id="RHEA:36847"/>
        <dbReference type="Rhea" id="RHEA-COMP:11060"/>
        <dbReference type="Rhea" id="RHEA-COMP:11061"/>
        <dbReference type="ChEBI" id="CHEBI:15378"/>
        <dbReference type="ChEBI" id="CHEBI:30013"/>
        <dbReference type="ChEBI" id="CHEBI:57692"/>
        <dbReference type="ChEBI" id="CHEBI:74257"/>
        <dbReference type="ChEBI" id="CHEBI:456215"/>
        <dbReference type="EC" id="2.7.1.180"/>
    </reaction>
</comment>
<keyword evidence="9 12" id="KW-0460">Magnesium</keyword>
<dbReference type="PANTHER" id="PTHR30040:SF2">
    <property type="entry name" value="FAD:PROTEIN FMN TRANSFERASE"/>
    <property type="match status" value="1"/>
</dbReference>
<dbReference type="PIRSF" id="PIRSF006268">
    <property type="entry name" value="ApbE"/>
    <property type="match status" value="1"/>
</dbReference>
<evidence type="ECO:0000256" key="7">
    <source>
        <dbReference type="ARBA" id="ARBA00022723"/>
    </source>
</evidence>
<dbReference type="EC" id="2.7.1.180" evidence="3 12"/>
<evidence type="ECO:0000256" key="12">
    <source>
        <dbReference type="PIRNR" id="PIRNR006268"/>
    </source>
</evidence>
<evidence type="ECO:0000256" key="1">
    <source>
        <dbReference type="ARBA" id="ARBA00001946"/>
    </source>
</evidence>
<evidence type="ECO:0000256" key="4">
    <source>
        <dbReference type="ARBA" id="ARBA00016337"/>
    </source>
</evidence>
<evidence type="ECO:0000313" key="14">
    <source>
        <dbReference type="Proteomes" id="UP000733744"/>
    </source>
</evidence>
<dbReference type="PANTHER" id="PTHR30040">
    <property type="entry name" value="THIAMINE BIOSYNTHESIS LIPOPROTEIN APBE"/>
    <property type="match status" value="1"/>
</dbReference>
<name>A0ABY3CE00_9GAMM</name>
<protein>
    <recommendedName>
        <fullName evidence="4 12">FAD:protein FMN transferase</fullName>
        <ecNumber evidence="3 12">2.7.1.180</ecNumber>
    </recommendedName>
    <alternativeName>
        <fullName evidence="10 12">Flavin transferase</fullName>
    </alternativeName>
</protein>
<dbReference type="InterPro" id="IPR024932">
    <property type="entry name" value="ApbE"/>
</dbReference>
<dbReference type="Proteomes" id="UP000733744">
    <property type="component" value="Unassembled WGS sequence"/>
</dbReference>
<dbReference type="GO" id="GO:0016740">
    <property type="term" value="F:transferase activity"/>
    <property type="evidence" value="ECO:0007669"/>
    <property type="project" value="UniProtKB-KW"/>
</dbReference>
<keyword evidence="14" id="KW-1185">Reference proteome</keyword>
<comment type="similarity">
    <text evidence="2 12">Belongs to the ApbE family.</text>
</comment>
<evidence type="ECO:0000256" key="5">
    <source>
        <dbReference type="ARBA" id="ARBA00022630"/>
    </source>
</evidence>
<evidence type="ECO:0000256" key="9">
    <source>
        <dbReference type="ARBA" id="ARBA00022842"/>
    </source>
</evidence>
<dbReference type="Gene3D" id="3.10.520.10">
    <property type="entry name" value="ApbE-like domains"/>
    <property type="match status" value="1"/>
</dbReference>
<dbReference type="EMBL" id="RYFG02000023">
    <property type="protein sequence ID" value="TRX01019.1"/>
    <property type="molecule type" value="Genomic_DNA"/>
</dbReference>
<dbReference type="InterPro" id="IPR003374">
    <property type="entry name" value="ApbE-like_sf"/>
</dbReference>
<comment type="caution">
    <text evidence="13">The sequence shown here is derived from an EMBL/GenBank/DDBJ whole genome shotgun (WGS) entry which is preliminary data.</text>
</comment>
<sequence length="335" mass="37231">MNWLIGLLLMTTALSGCKKSTDESELSGEAQGTTYHIKLVLDGASTSLEQARREVSTTLAEIDAQMSNYREDSEISRINRQERSDWLPVSQEIAKLLVIAQTVYERSGGCYDLTVKSLFDLWGFSGRENRVPSQNEIDALLPHVGMSLLEVDAVNNRIRKKDPKLKIDLSSIAQGYSVGVVAQRLEALGIENYLVEIGGEMVVKGRKANGNDWRVAVQTPTPLTREIEKIIDVREQQGTAIMTAGTYQHFFEENGQTYSHILNPKAGRPVTHHLRSVTVMHDDPAWADAWDTALLCMGEQEAARVAEAEQLKALLVYEDDGKLTEHMSKAFVAAQ</sequence>
<dbReference type="SUPFAM" id="SSF143631">
    <property type="entry name" value="ApbE-like"/>
    <property type="match status" value="1"/>
</dbReference>
<gene>
    <name evidence="13" type="ORF">EKO24_004420</name>
</gene>
<evidence type="ECO:0000256" key="11">
    <source>
        <dbReference type="ARBA" id="ARBA00048540"/>
    </source>
</evidence>
<evidence type="ECO:0000256" key="6">
    <source>
        <dbReference type="ARBA" id="ARBA00022679"/>
    </source>
</evidence>
<keyword evidence="8 12" id="KW-0274">FAD</keyword>
<reference evidence="13 14" key="1">
    <citation type="journal article" date="2019" name="Antonie Van Leeuwenhoek">
        <title>Description of 'Ca. Methylobacter oryzae' KRF1, a novel species from the environmentally important Methylobacter clade 2.</title>
        <authorList>
            <person name="Khatri K."/>
            <person name="Mohite J.A."/>
            <person name="Pandit P.S."/>
            <person name="Bahulikar R."/>
            <person name="Rahalkar M.C."/>
        </authorList>
    </citation>
    <scope>NUCLEOTIDE SEQUENCE [LARGE SCALE GENOMIC DNA]</scope>
    <source>
        <strain evidence="13 14">KRF1</strain>
    </source>
</reference>
<comment type="cofactor">
    <cofactor evidence="1">
        <name>Mg(2+)</name>
        <dbReference type="ChEBI" id="CHEBI:18420"/>
    </cofactor>
</comment>
<dbReference type="Pfam" id="PF02424">
    <property type="entry name" value="ApbE"/>
    <property type="match status" value="1"/>
</dbReference>
<organism evidence="13 14">
    <name type="scientific">Candidatus Methylobacter oryzae</name>
    <dbReference type="NCBI Taxonomy" id="2497749"/>
    <lineage>
        <taxon>Bacteria</taxon>
        <taxon>Pseudomonadati</taxon>
        <taxon>Pseudomonadota</taxon>
        <taxon>Gammaproteobacteria</taxon>
        <taxon>Methylococcales</taxon>
        <taxon>Methylococcaceae</taxon>
        <taxon>Methylobacter</taxon>
    </lineage>
</organism>
<accession>A0ABY3CE00</accession>
<proteinExistence type="inferred from homology"/>